<keyword evidence="4" id="KW-1185">Reference proteome</keyword>
<keyword evidence="1" id="KW-0812">Transmembrane</keyword>
<feature type="transmembrane region" description="Helical" evidence="1">
    <location>
        <begin position="50"/>
        <end position="68"/>
    </location>
</feature>
<accession>A0A0C3QE36</accession>
<reference evidence="3" key="3">
    <citation type="submission" date="2015-02" db="EMBL/GenBank/DDBJ databases">
        <title>Evolutionary Origins and Diversification of the Mycorrhizal Mutualists.</title>
        <authorList>
            <consortium name="DOE Joint Genome Institute"/>
            <consortium name="Mycorrhizal Genomics Consortium"/>
            <person name="Kohler A."/>
            <person name="Kuo A."/>
            <person name="Nagy L.G."/>
            <person name="Floudas D."/>
            <person name="Copeland A."/>
            <person name="Barry K.W."/>
            <person name="Cichocki N."/>
            <person name="Veneault-Fourrey C."/>
            <person name="LaButti K."/>
            <person name="Lindquist E.A."/>
            <person name="Lipzen A."/>
            <person name="Lundell T."/>
            <person name="Morin E."/>
            <person name="Murat C."/>
            <person name="Riley R."/>
            <person name="Ohm R."/>
            <person name="Sun H."/>
            <person name="Tunlid A."/>
            <person name="Henrissat B."/>
            <person name="Grigoriev I.V."/>
            <person name="Hibbett D.S."/>
            <person name="Martin F."/>
        </authorList>
    </citation>
    <scope>NUCLEOTIDE SEQUENCE</scope>
    <source>
        <strain evidence="3">MUT 4182</strain>
    </source>
</reference>
<evidence type="ECO:0000256" key="1">
    <source>
        <dbReference type="SAM" id="Phobius"/>
    </source>
</evidence>
<keyword evidence="1" id="KW-0472">Membrane</keyword>
<gene>
    <name evidence="3" type="ORF">M407DRAFT_104390</name>
    <name evidence="2" type="ORF">M407DRAFT_116735</name>
</gene>
<evidence type="ECO:0000313" key="3">
    <source>
        <dbReference type="EMBL" id="KIO24046.1"/>
    </source>
</evidence>
<dbReference type="EMBL" id="KN823105">
    <property type="protein sequence ID" value="KIO22593.1"/>
    <property type="molecule type" value="Genomic_DNA"/>
</dbReference>
<name>A0A0C3QE36_9AGAM</name>
<evidence type="ECO:0000313" key="4">
    <source>
        <dbReference type="Proteomes" id="UP000054248"/>
    </source>
</evidence>
<protein>
    <submittedName>
        <fullName evidence="3">Uncharacterized protein</fullName>
    </submittedName>
</protein>
<dbReference type="OrthoDB" id="3299752at2759"/>
<dbReference type="EMBL" id="KN823070">
    <property type="protein sequence ID" value="KIO24046.1"/>
    <property type="molecule type" value="Genomic_DNA"/>
</dbReference>
<proteinExistence type="predicted"/>
<dbReference type="Proteomes" id="UP000054248">
    <property type="component" value="Unassembled WGS sequence"/>
</dbReference>
<sequence length="113" mass="11778">MIPTLDALLSRCGRADLISLNQYILAANSQALIAIAITPPQLDSKRSQKLALASVVVTLVAIVTAMASPNAEVNAADNAANRRLDNNIKLSAVGMTLLALILFIIAIATIQAA</sequence>
<evidence type="ECO:0000313" key="2">
    <source>
        <dbReference type="EMBL" id="KIO22593.1"/>
    </source>
</evidence>
<reference evidence="3 4" key="1">
    <citation type="submission" date="2014-04" db="EMBL/GenBank/DDBJ databases">
        <authorList>
            <consortium name="DOE Joint Genome Institute"/>
            <person name="Kuo A."/>
            <person name="Girlanda M."/>
            <person name="Perotto S."/>
            <person name="Kohler A."/>
            <person name="Nagy L.G."/>
            <person name="Floudas D."/>
            <person name="Copeland A."/>
            <person name="Barry K.W."/>
            <person name="Cichocki N."/>
            <person name="Veneault-Fourrey C."/>
            <person name="LaButti K."/>
            <person name="Lindquist E.A."/>
            <person name="Lipzen A."/>
            <person name="Lundell T."/>
            <person name="Morin E."/>
            <person name="Murat C."/>
            <person name="Sun H."/>
            <person name="Tunlid A."/>
            <person name="Henrissat B."/>
            <person name="Grigoriev I.V."/>
            <person name="Hibbett D.S."/>
            <person name="Martin F."/>
            <person name="Nordberg H.P."/>
            <person name="Cantor M.N."/>
            <person name="Hua S.X."/>
        </authorList>
    </citation>
    <scope>NUCLEOTIDE SEQUENCE [LARGE SCALE GENOMIC DNA]</scope>
    <source>
        <strain evidence="3 4">MUT 4182</strain>
    </source>
</reference>
<dbReference type="HOGENOM" id="CLU_2135352_0_0_1"/>
<organism evidence="3 4">
    <name type="scientific">Tulasnella calospora MUT 4182</name>
    <dbReference type="NCBI Taxonomy" id="1051891"/>
    <lineage>
        <taxon>Eukaryota</taxon>
        <taxon>Fungi</taxon>
        <taxon>Dikarya</taxon>
        <taxon>Basidiomycota</taxon>
        <taxon>Agaricomycotina</taxon>
        <taxon>Agaricomycetes</taxon>
        <taxon>Cantharellales</taxon>
        <taxon>Tulasnellaceae</taxon>
        <taxon>Tulasnella</taxon>
    </lineage>
</organism>
<reference evidence="4" key="2">
    <citation type="submission" date="2015-01" db="EMBL/GenBank/DDBJ databases">
        <title>Evolutionary Origins and Diversification of the Mycorrhizal Mutualists.</title>
        <authorList>
            <consortium name="DOE Joint Genome Institute"/>
            <consortium name="Mycorrhizal Genomics Consortium"/>
            <person name="Kohler A."/>
            <person name="Kuo A."/>
            <person name="Nagy L.G."/>
            <person name="Floudas D."/>
            <person name="Copeland A."/>
            <person name="Barry K.W."/>
            <person name="Cichocki N."/>
            <person name="Veneault-Fourrey C."/>
            <person name="LaButti K."/>
            <person name="Lindquist E.A."/>
            <person name="Lipzen A."/>
            <person name="Lundell T."/>
            <person name="Morin E."/>
            <person name="Murat C."/>
            <person name="Riley R."/>
            <person name="Ohm R."/>
            <person name="Sun H."/>
            <person name="Tunlid A."/>
            <person name="Henrissat B."/>
            <person name="Grigoriev I.V."/>
            <person name="Hibbett D.S."/>
            <person name="Martin F."/>
        </authorList>
    </citation>
    <scope>NUCLEOTIDE SEQUENCE [LARGE SCALE GENOMIC DNA]</scope>
    <source>
        <strain evidence="2 4">MUT 4182</strain>
    </source>
</reference>
<feature type="transmembrane region" description="Helical" evidence="1">
    <location>
        <begin position="88"/>
        <end position="110"/>
    </location>
</feature>
<dbReference type="AlphaFoldDB" id="A0A0C3QE36"/>
<keyword evidence="1" id="KW-1133">Transmembrane helix</keyword>